<dbReference type="PANTHER" id="PTHR43143:SF1">
    <property type="entry name" value="SERINE_THREONINE-PROTEIN PHOSPHATASE CPPED1"/>
    <property type="match status" value="1"/>
</dbReference>
<dbReference type="InterPro" id="IPR029052">
    <property type="entry name" value="Metallo-depent_PP-like"/>
</dbReference>
<organism evidence="2">
    <name type="scientific">Lentimicrobium saccharophilum</name>
    <dbReference type="NCBI Taxonomy" id="1678841"/>
    <lineage>
        <taxon>Bacteria</taxon>
        <taxon>Pseudomonadati</taxon>
        <taxon>Bacteroidota</taxon>
        <taxon>Bacteroidia</taxon>
        <taxon>Bacteroidales</taxon>
        <taxon>Lentimicrobiaceae</taxon>
        <taxon>Lentimicrobium</taxon>
    </lineage>
</organism>
<dbReference type="PANTHER" id="PTHR43143">
    <property type="entry name" value="METALLOPHOSPHOESTERASE, CALCINEURIN SUPERFAMILY"/>
    <property type="match status" value="1"/>
</dbReference>
<feature type="domain" description="Calcineurin-like phosphoesterase" evidence="1">
    <location>
        <begin position="46"/>
        <end position="221"/>
    </location>
</feature>
<dbReference type="GO" id="GO:0016787">
    <property type="term" value="F:hydrolase activity"/>
    <property type="evidence" value="ECO:0007669"/>
    <property type="project" value="InterPro"/>
</dbReference>
<dbReference type="Proteomes" id="UP000053091">
    <property type="component" value="Unassembled WGS sequence"/>
</dbReference>
<evidence type="ECO:0000313" key="2">
    <source>
        <dbReference type="EMBL" id="GAP42457.1"/>
    </source>
</evidence>
<keyword evidence="3" id="KW-1185">Reference proteome</keyword>
<proteinExistence type="predicted"/>
<dbReference type="InterPro" id="IPR051918">
    <property type="entry name" value="STPP_CPPED1"/>
</dbReference>
<dbReference type="Gene3D" id="2.60.40.1190">
    <property type="match status" value="1"/>
</dbReference>
<name>A0A0S7C0A5_9BACT</name>
<dbReference type="AlphaFoldDB" id="A0A0S7C0A5"/>
<dbReference type="SUPFAM" id="SSF56300">
    <property type="entry name" value="Metallo-dependent phosphatases"/>
    <property type="match status" value="1"/>
</dbReference>
<reference evidence="2" key="1">
    <citation type="journal article" date="2015" name="Genome Announc.">
        <title>Draft Genome Sequence of Bacteroidales Strain TBC1, a Novel Isolate from a Methanogenic Wastewater Treatment System.</title>
        <authorList>
            <person name="Tourlousse D.M."/>
            <person name="Matsuura N."/>
            <person name="Sun L."/>
            <person name="Toyonaga M."/>
            <person name="Kuroda K."/>
            <person name="Ohashi A."/>
            <person name="Cruz R."/>
            <person name="Yamaguchi T."/>
            <person name="Sekiguchi Y."/>
        </authorList>
    </citation>
    <scope>NUCLEOTIDE SEQUENCE [LARGE SCALE GENOMIC DNA]</scope>
    <source>
        <strain evidence="2">TBC1</strain>
    </source>
</reference>
<evidence type="ECO:0000313" key="3">
    <source>
        <dbReference type="Proteomes" id="UP000053091"/>
    </source>
</evidence>
<dbReference type="STRING" id="1678841.TBC1_11586"/>
<evidence type="ECO:0000259" key="1">
    <source>
        <dbReference type="Pfam" id="PF00149"/>
    </source>
</evidence>
<dbReference type="EMBL" id="DF968182">
    <property type="protein sequence ID" value="GAP42457.1"/>
    <property type="molecule type" value="Genomic_DNA"/>
</dbReference>
<dbReference type="RefSeq" id="WP_062038270.1">
    <property type="nucleotide sequence ID" value="NZ_DF968182.1"/>
</dbReference>
<dbReference type="OrthoDB" id="1776264at2"/>
<protein>
    <submittedName>
        <fullName evidence="2">3',5'-cyclic AMP phosphodiesterase CpdA</fullName>
    </submittedName>
</protein>
<dbReference type="Gene3D" id="3.60.21.10">
    <property type="match status" value="1"/>
</dbReference>
<accession>A0A0S7C0A5</accession>
<sequence length="580" mass="65562">MHLKYIFFIQLLIFSINGNSQFIHQRQVSGANPWTSAPEISGDNYRFIVAGDITGGEEPGVLAEAVHRINELSPDFVITVGDLIDGYTTDSLRAERQWDDFLKVIGNLEMPFFFTAGNHDITNPMLEDIWNRRFGSLWYSFKVGSSLFFVINPAGIANKGFDAGQLEYFKSRLENHNAGAPVFIFMHYPAKEMADNDHFVEFSRLLMNYNAYWFCGHEHRYVYEKFNGQPHIMLAGLATGGPGIRGHKLGEYHNLMQISVRGSEVRIANLDLAGLLPVDAVNPSTIKQVDVLRRGSWAEAEVVYSTDRMVSSVFTRMLLKNEGEFPLHVSGSFMSEKNISINPVRIDTLIQPGETSLIPVEFSAPEKFDLAGLNGITFNSTAEFYQPGAALMTTHELIVLSDYLRICHYSVDPQVSFTDTEVPFEIEEDWDWKGNHDASFSLETTHDEKHIHISVKITDDRWVLSDHRAHDKLLVYFSPETTSKPQQAFQFQFNAGEGSARVVSASGRKIKFRSSAEMHGEEMYVNLSVPAGQVKTGYFRLNLIYTDVDDPSGIDHTKLNWRPWETSGRWNKGAGIFLVK</sequence>
<dbReference type="Pfam" id="PF00149">
    <property type="entry name" value="Metallophos"/>
    <property type="match status" value="1"/>
</dbReference>
<gene>
    <name evidence="2" type="ORF">TBC1_11586</name>
</gene>
<dbReference type="InterPro" id="IPR004843">
    <property type="entry name" value="Calcineurin-like_PHP"/>
</dbReference>